<name>A0AA96FFT4_9MICO</name>
<feature type="compositionally biased region" description="Polar residues" evidence="1">
    <location>
        <begin position="96"/>
        <end position="110"/>
    </location>
</feature>
<evidence type="ECO:0000256" key="2">
    <source>
        <dbReference type="SAM" id="Phobius"/>
    </source>
</evidence>
<protein>
    <submittedName>
        <fullName evidence="3">Prepilin-type N-terminal cleavage/methylation domain-containing protein</fullName>
    </submittedName>
</protein>
<proteinExistence type="predicted"/>
<dbReference type="Proteomes" id="UP001303408">
    <property type="component" value="Chromosome"/>
</dbReference>
<reference evidence="3" key="1">
    <citation type="submission" date="2023-09" db="EMBL/GenBank/DDBJ databases">
        <title>Demequina sp. a novel bacteria isolated from Capsicum annuum.</title>
        <authorList>
            <person name="Humaira Z."/>
            <person name="Lee J."/>
            <person name="Cho D."/>
        </authorList>
    </citation>
    <scope>NUCLEOTIDE SEQUENCE</scope>
    <source>
        <strain evidence="3">PMTSA13</strain>
    </source>
</reference>
<dbReference type="KEGG" id="dcp:RN607_06590"/>
<dbReference type="SUPFAM" id="SSF54523">
    <property type="entry name" value="Pili subunits"/>
    <property type="match status" value="1"/>
</dbReference>
<accession>A0AA96FFT4</accession>
<dbReference type="EMBL" id="CP134880">
    <property type="protein sequence ID" value="WNM28669.1"/>
    <property type="molecule type" value="Genomic_DNA"/>
</dbReference>
<feature type="transmembrane region" description="Helical" evidence="2">
    <location>
        <begin position="21"/>
        <end position="43"/>
    </location>
</feature>
<gene>
    <name evidence="3" type="ORF">RN607_06590</name>
</gene>
<dbReference type="Pfam" id="PF07963">
    <property type="entry name" value="N_methyl"/>
    <property type="match status" value="1"/>
</dbReference>
<dbReference type="RefSeq" id="WP_313545186.1">
    <property type="nucleotide sequence ID" value="NZ_CP134880.1"/>
</dbReference>
<evidence type="ECO:0000256" key="1">
    <source>
        <dbReference type="SAM" id="MobiDB-lite"/>
    </source>
</evidence>
<sequence length="652" mass="68148">MLQALTARRRELSERDDGFSLIELIVAMVIIAIILVFLIGAQLSAMRTVSDARKREQATAFANEAMEQMRAIPWAVLAGGLDTNFNSGGSNNTSSDTPDVSGTTLQVDGQSRQIRTSTHVFASTDPTVTLDPLWTPIFVTTDGSNVQTRTDPSVAGTVFTVKAYVLEPTVLDSSIVSLAAVVEWLDTRGHWQQTVMWSEAFRGDACNSAQESVQPYLTGCEAYYSSESSSGTYSSSVDAEVVDPLTTTHSRTNLLYPTSNIFYSLFVKSASTSSILESQQVTNTTAYLQYGSSSVDDNVDSTQVGDMGWLNGGTAYQLSASNDVVSPTPADPSAVTVSSTDVLESERSLTASGALVSFRAMSDKGRSGSLDAAMTTGCLAGIPADSGCSVAKLTNNSTIQNGSTYLMMTVNGTDFRLSRRLSESSPNVDQAWTARFPTAPASTGGLGCAATTDSGCVSAGASRTSADISVGKVLSGNWTRIVGGVPDPASSAAHDGLFEVTGTPGQCSDYTESVLAERGVSQPNATPQASRCGTLSWWTGDGPNSGYSSVSFDENTDLSDLATQSIEPVMWTSGIYTVSATGGFTISAAHPSGTSSDPTCVLEACTGTIDGGTISIVVTYTITDGVTTYNVTSTTVLGGMRASATYLEPSDA</sequence>
<keyword evidence="2" id="KW-0812">Transmembrane</keyword>
<dbReference type="InterPro" id="IPR045584">
    <property type="entry name" value="Pilin-like"/>
</dbReference>
<dbReference type="NCBIfam" id="TIGR02532">
    <property type="entry name" value="IV_pilin_GFxxxE"/>
    <property type="match status" value="1"/>
</dbReference>
<organism evidence="3">
    <name type="scientific">Demequina capsici</name>
    <dbReference type="NCBI Taxonomy" id="3075620"/>
    <lineage>
        <taxon>Bacteria</taxon>
        <taxon>Bacillati</taxon>
        <taxon>Actinomycetota</taxon>
        <taxon>Actinomycetes</taxon>
        <taxon>Micrococcales</taxon>
        <taxon>Demequinaceae</taxon>
        <taxon>Demequina</taxon>
    </lineage>
</organism>
<dbReference type="Gene3D" id="3.30.700.10">
    <property type="entry name" value="Glycoprotein, Type 4 Pilin"/>
    <property type="match status" value="1"/>
</dbReference>
<evidence type="ECO:0000313" key="3">
    <source>
        <dbReference type="EMBL" id="WNM28669.1"/>
    </source>
</evidence>
<feature type="region of interest" description="Disordered" evidence="1">
    <location>
        <begin position="87"/>
        <end position="110"/>
    </location>
</feature>
<dbReference type="InterPro" id="IPR012902">
    <property type="entry name" value="N_methyl_site"/>
</dbReference>
<keyword evidence="2" id="KW-1133">Transmembrane helix</keyword>
<dbReference type="AlphaFoldDB" id="A0AA96FFT4"/>
<keyword evidence="2" id="KW-0472">Membrane</keyword>